<feature type="coiled-coil region" evidence="6">
    <location>
        <begin position="64"/>
        <end position="140"/>
    </location>
</feature>
<dbReference type="PANTHER" id="PTHR31791:SF78">
    <property type="entry name" value="FRIGIDA-LIKE PROTEIN"/>
    <property type="match status" value="1"/>
</dbReference>
<evidence type="ECO:0000256" key="2">
    <source>
        <dbReference type="ARBA" id="ARBA00022473"/>
    </source>
</evidence>
<comment type="caution">
    <text evidence="7">The sequence shown here is derived from an EMBL/GenBank/DDBJ whole genome shotgun (WGS) entry which is preliminary data.</text>
</comment>
<protein>
    <recommendedName>
        <fullName evidence="5">FRIGIDA-like protein</fullName>
    </recommendedName>
</protein>
<evidence type="ECO:0000256" key="1">
    <source>
        <dbReference type="ARBA" id="ARBA00008956"/>
    </source>
</evidence>
<proteinExistence type="inferred from homology"/>
<accession>A0A6D2KYQ7</accession>
<dbReference type="GO" id="GO:0009908">
    <property type="term" value="P:flower development"/>
    <property type="evidence" value="ECO:0007669"/>
    <property type="project" value="UniProtKB-KW"/>
</dbReference>
<dbReference type="OrthoDB" id="1108226at2759"/>
<comment type="similarity">
    <text evidence="1 5">Belongs to the Frigida family.</text>
</comment>
<organism evidence="7 8">
    <name type="scientific">Microthlaspi erraticum</name>
    <dbReference type="NCBI Taxonomy" id="1685480"/>
    <lineage>
        <taxon>Eukaryota</taxon>
        <taxon>Viridiplantae</taxon>
        <taxon>Streptophyta</taxon>
        <taxon>Embryophyta</taxon>
        <taxon>Tracheophyta</taxon>
        <taxon>Spermatophyta</taxon>
        <taxon>Magnoliopsida</taxon>
        <taxon>eudicotyledons</taxon>
        <taxon>Gunneridae</taxon>
        <taxon>Pentapetalae</taxon>
        <taxon>rosids</taxon>
        <taxon>malvids</taxon>
        <taxon>Brassicales</taxon>
        <taxon>Brassicaceae</taxon>
        <taxon>Coluteocarpeae</taxon>
        <taxon>Microthlaspi</taxon>
    </lineage>
</organism>
<evidence type="ECO:0000256" key="4">
    <source>
        <dbReference type="ARBA" id="ARBA00023089"/>
    </source>
</evidence>
<evidence type="ECO:0000256" key="5">
    <source>
        <dbReference type="RuleBase" id="RU364012"/>
    </source>
</evidence>
<gene>
    <name evidence="7" type="ORF">MERR_LOCUS44529</name>
</gene>
<dbReference type="AlphaFoldDB" id="A0A6D2KYQ7"/>
<keyword evidence="3 5" id="KW-0221">Differentiation</keyword>
<dbReference type="Proteomes" id="UP000467841">
    <property type="component" value="Unassembled WGS sequence"/>
</dbReference>
<sequence length="403" mass="46751">MEKTSVEDELALTVTTNCKRQKLCTPLLEDFKADSSQKLKALHDHLDIVVAERSRQVKLKENQLNILSVNLVDVQKQIEAARTEALNKEKELDLLKNEIKTEESTLKNTQDELESKKKELDLLRSQIKSEELKKKELRLRSSVLVKHEEKPIQEETKLCKEDALFIREFSSASLDRDEVFRYLRALSNPAKFVLDLVEGQIRDAQRRQRSGLQDPVVENLLMFLEELAKTGGWDKDQMRFKAMQVGTQWKEMIVIESPSSSLEALAFLLFIVGYELTRLIDQEETVLLATSVLHYQQGPELFHLLGLNRNIPEFIRELKEDHQYIPAARIICLFKRKDFSATTLLIKEIAELRRRSSVEKVEKRDVGKFKAIVELAEGMILTLIFQRLLLRSSCFRVKTQHHL</sequence>
<keyword evidence="6" id="KW-0175">Coiled coil</keyword>
<keyword evidence="2 5" id="KW-0217">Developmental protein</keyword>
<evidence type="ECO:0000256" key="6">
    <source>
        <dbReference type="SAM" id="Coils"/>
    </source>
</evidence>
<evidence type="ECO:0000313" key="8">
    <source>
        <dbReference type="Proteomes" id="UP000467841"/>
    </source>
</evidence>
<name>A0A6D2KYQ7_9BRAS</name>
<keyword evidence="8" id="KW-1185">Reference proteome</keyword>
<reference evidence="7" key="1">
    <citation type="submission" date="2020-01" db="EMBL/GenBank/DDBJ databases">
        <authorList>
            <person name="Mishra B."/>
        </authorList>
    </citation>
    <scope>NUCLEOTIDE SEQUENCE [LARGE SCALE GENOMIC DNA]</scope>
</reference>
<keyword evidence="4 5" id="KW-0287">Flowering</keyword>
<evidence type="ECO:0000313" key="7">
    <source>
        <dbReference type="EMBL" id="CAA7057293.1"/>
    </source>
</evidence>
<dbReference type="GO" id="GO:0030154">
    <property type="term" value="P:cell differentiation"/>
    <property type="evidence" value="ECO:0007669"/>
    <property type="project" value="UniProtKB-KW"/>
</dbReference>
<dbReference type="Pfam" id="PF07899">
    <property type="entry name" value="Frigida"/>
    <property type="match status" value="1"/>
</dbReference>
<evidence type="ECO:0000256" key="3">
    <source>
        <dbReference type="ARBA" id="ARBA00022782"/>
    </source>
</evidence>
<dbReference type="InterPro" id="IPR012474">
    <property type="entry name" value="Frigida"/>
</dbReference>
<dbReference type="EMBL" id="CACVBM020001684">
    <property type="protein sequence ID" value="CAA7057293.1"/>
    <property type="molecule type" value="Genomic_DNA"/>
</dbReference>
<dbReference type="PANTHER" id="PTHR31791">
    <property type="entry name" value="FRIGIDA-LIKE PROTEIN 3-RELATED"/>
    <property type="match status" value="1"/>
</dbReference>